<gene>
    <name evidence="6" type="ORF">COT61_04030</name>
</gene>
<dbReference type="GO" id="GO:0005886">
    <property type="term" value="C:plasma membrane"/>
    <property type="evidence" value="ECO:0007669"/>
    <property type="project" value="TreeGrafter"/>
</dbReference>
<feature type="coiled-coil region" evidence="4">
    <location>
        <begin position="103"/>
        <end position="137"/>
    </location>
</feature>
<proteinExistence type="inferred from homology"/>
<evidence type="ECO:0000256" key="1">
    <source>
        <dbReference type="ARBA" id="ARBA00006611"/>
    </source>
</evidence>
<dbReference type="Pfam" id="PF05157">
    <property type="entry name" value="MshEN"/>
    <property type="match status" value="1"/>
</dbReference>
<dbReference type="Gene3D" id="3.40.50.300">
    <property type="entry name" value="P-loop containing nucleotide triphosphate hydrolases"/>
    <property type="match status" value="1"/>
</dbReference>
<dbReference type="PANTHER" id="PTHR30258:SF1">
    <property type="entry name" value="PROTEIN TRANSPORT PROTEIN HOFB HOMOLOG"/>
    <property type="match status" value="1"/>
</dbReference>
<accession>A0A2H0WUZ4</accession>
<dbReference type="InterPro" id="IPR027417">
    <property type="entry name" value="P-loop_NTPase"/>
</dbReference>
<evidence type="ECO:0000256" key="2">
    <source>
        <dbReference type="ARBA" id="ARBA00022741"/>
    </source>
</evidence>
<protein>
    <recommendedName>
        <fullName evidence="5">Bacterial type II secretion system protein E domain-containing protein</fullName>
    </recommendedName>
</protein>
<dbReference type="GO" id="GO:0005524">
    <property type="term" value="F:ATP binding"/>
    <property type="evidence" value="ECO:0007669"/>
    <property type="project" value="UniProtKB-KW"/>
</dbReference>
<dbReference type="InterPro" id="IPR001482">
    <property type="entry name" value="T2SS/T4SS_dom"/>
</dbReference>
<keyword evidence="3" id="KW-0067">ATP-binding</keyword>
<dbReference type="PANTHER" id="PTHR30258">
    <property type="entry name" value="TYPE II SECRETION SYSTEM PROTEIN GSPE-RELATED"/>
    <property type="match status" value="1"/>
</dbReference>
<dbReference type="GO" id="GO:0016887">
    <property type="term" value="F:ATP hydrolysis activity"/>
    <property type="evidence" value="ECO:0007669"/>
    <property type="project" value="TreeGrafter"/>
</dbReference>
<sequence>MAVLPKEESTEVKKIKERAEKLGISHVDLAGREIPIEVLALVPEEAAKFYQIIPFEKSENKLRVGLVNPDDLQAREALRFITLRSGLTPEVFIITTGDFSNCLKQYKNLKTEVSRALTQFKEEEEEEDGEAAKKKREVKEVAEKTLAEAPISKIVDVILRYAYDGHASDVHIEPLEKEVKVRFRVDGTLHASLFLPKNVHSAVAARIKILSNMKIDETRIPQDGRFQIRVGDVKIDLRVSVLPTMQGEKVVMRLLDPSAAMLGYKELGLVSHNLEALKKGISRPFGMILVTGPTGSGKSTTLNAVLREMNQEGVNIISLEDPVEYYIEGVNQSQIRPEIQYTFASGLRSILRQDPDVIMVGEIRDSETAGLAVHAALTGHIVLSTLHTNNAIGVIPRMVDMGIEPFLLPASLNLSIAQRLVRRLCPECKTEVEPSPKVLEMIDKELSGVPAEVLKELNVKKPFKLCQSRGCKYCNHKGTKGRIAIFESLSMTKELEKIVLETLSEGEILKEANRQGMITMKQDGLLKVLQGIISLEEVLRAVEE</sequence>
<evidence type="ECO:0000256" key="4">
    <source>
        <dbReference type="SAM" id="Coils"/>
    </source>
</evidence>
<dbReference type="SUPFAM" id="SSF160246">
    <property type="entry name" value="EspE N-terminal domain-like"/>
    <property type="match status" value="1"/>
</dbReference>
<dbReference type="CDD" id="cd01129">
    <property type="entry name" value="PulE-GspE-like"/>
    <property type="match status" value="1"/>
</dbReference>
<evidence type="ECO:0000259" key="5">
    <source>
        <dbReference type="PROSITE" id="PS00662"/>
    </source>
</evidence>
<comment type="similarity">
    <text evidence="1">Belongs to the GSP E family.</text>
</comment>
<dbReference type="EMBL" id="PEZF01000134">
    <property type="protein sequence ID" value="PIS16421.1"/>
    <property type="molecule type" value="Genomic_DNA"/>
</dbReference>
<dbReference type="InterPro" id="IPR003593">
    <property type="entry name" value="AAA+_ATPase"/>
</dbReference>
<dbReference type="AlphaFoldDB" id="A0A2H0WUZ4"/>
<dbReference type="Gene3D" id="3.30.300.160">
    <property type="entry name" value="Type II secretion system, protein E, N-terminal domain"/>
    <property type="match status" value="1"/>
</dbReference>
<name>A0A2H0WUZ4_9BACT</name>
<dbReference type="InterPro" id="IPR007831">
    <property type="entry name" value="T2SS_GspE_N"/>
</dbReference>
<dbReference type="Proteomes" id="UP000229080">
    <property type="component" value="Unassembled WGS sequence"/>
</dbReference>
<dbReference type="Pfam" id="PF00437">
    <property type="entry name" value="T2SSE"/>
    <property type="match status" value="1"/>
</dbReference>
<dbReference type="SMART" id="SM00382">
    <property type="entry name" value="AAA"/>
    <property type="match status" value="1"/>
</dbReference>
<comment type="caution">
    <text evidence="6">The sequence shown here is derived from an EMBL/GenBank/DDBJ whole genome shotgun (WGS) entry which is preliminary data.</text>
</comment>
<evidence type="ECO:0000313" key="6">
    <source>
        <dbReference type="EMBL" id="PIS16421.1"/>
    </source>
</evidence>
<dbReference type="InterPro" id="IPR037257">
    <property type="entry name" value="T2SS_E_N_sf"/>
</dbReference>
<organism evidence="6 7">
    <name type="scientific">Candidatus Portnoybacteria bacterium CG09_land_8_20_14_0_10_44_13</name>
    <dbReference type="NCBI Taxonomy" id="1974811"/>
    <lineage>
        <taxon>Bacteria</taxon>
        <taxon>Candidatus Portnoyibacteriota</taxon>
    </lineage>
</organism>
<evidence type="ECO:0000313" key="7">
    <source>
        <dbReference type="Proteomes" id="UP000229080"/>
    </source>
</evidence>
<feature type="domain" description="Bacterial type II secretion system protein E" evidence="5">
    <location>
        <begin position="351"/>
        <end position="365"/>
    </location>
</feature>
<keyword evidence="2" id="KW-0547">Nucleotide-binding</keyword>
<reference evidence="7" key="1">
    <citation type="submission" date="2017-09" db="EMBL/GenBank/DDBJ databases">
        <title>Depth-based differentiation of microbial function through sediment-hosted aquifers and enrichment of novel symbionts in the deep terrestrial subsurface.</title>
        <authorList>
            <person name="Probst A.J."/>
            <person name="Ladd B."/>
            <person name="Jarett J.K."/>
            <person name="Geller-Mcgrath D.E."/>
            <person name="Sieber C.M.K."/>
            <person name="Emerson J.B."/>
            <person name="Anantharaman K."/>
            <person name="Thomas B.C."/>
            <person name="Malmstrom R."/>
            <person name="Stieglmeier M."/>
            <person name="Klingl A."/>
            <person name="Woyke T."/>
            <person name="Ryan C.M."/>
            <person name="Banfield J.F."/>
        </authorList>
    </citation>
    <scope>NUCLEOTIDE SEQUENCE [LARGE SCALE GENOMIC DNA]</scope>
</reference>
<keyword evidence="4" id="KW-0175">Coiled coil</keyword>
<dbReference type="PROSITE" id="PS00662">
    <property type="entry name" value="T2SP_E"/>
    <property type="match status" value="1"/>
</dbReference>
<evidence type="ECO:0000256" key="3">
    <source>
        <dbReference type="ARBA" id="ARBA00022840"/>
    </source>
</evidence>
<dbReference type="Gene3D" id="3.30.450.90">
    <property type="match status" value="1"/>
</dbReference>
<dbReference type="SUPFAM" id="SSF52540">
    <property type="entry name" value="P-loop containing nucleoside triphosphate hydrolases"/>
    <property type="match status" value="1"/>
</dbReference>